<reference evidence="8" key="1">
    <citation type="journal article" date="2013" name="BMC Genomics">
        <title>Unscrambling butterfly oogenesis.</title>
        <authorList>
            <person name="Carter J.M."/>
            <person name="Baker S.C."/>
            <person name="Pink R."/>
            <person name="Carter D.R."/>
            <person name="Collins A."/>
            <person name="Tomlin J."/>
            <person name="Gibbs M."/>
            <person name="Breuker C.J."/>
        </authorList>
    </citation>
    <scope>NUCLEOTIDE SEQUENCE</scope>
    <source>
        <tissue evidence="8">Ovary</tissue>
    </source>
</reference>
<feature type="domain" description="C2H2-type" evidence="7">
    <location>
        <begin position="579"/>
        <end position="606"/>
    </location>
</feature>
<dbReference type="EMBL" id="GAIX01004880">
    <property type="protein sequence ID" value="JAA87680.1"/>
    <property type="molecule type" value="Transcribed_RNA"/>
</dbReference>
<dbReference type="PROSITE" id="PS50157">
    <property type="entry name" value="ZINC_FINGER_C2H2_2"/>
    <property type="match status" value="6"/>
</dbReference>
<accession>S4PJM9</accession>
<feature type="domain" description="C2H2-type" evidence="7">
    <location>
        <begin position="427"/>
        <end position="454"/>
    </location>
</feature>
<evidence type="ECO:0000256" key="6">
    <source>
        <dbReference type="SAM" id="MobiDB-lite"/>
    </source>
</evidence>
<evidence type="ECO:0000256" key="2">
    <source>
        <dbReference type="ARBA" id="ARBA00022737"/>
    </source>
</evidence>
<dbReference type="InterPro" id="IPR036236">
    <property type="entry name" value="Znf_C2H2_sf"/>
</dbReference>
<dbReference type="Gene3D" id="3.30.160.60">
    <property type="entry name" value="Classic Zinc Finger"/>
    <property type="match status" value="6"/>
</dbReference>
<evidence type="ECO:0000256" key="3">
    <source>
        <dbReference type="ARBA" id="ARBA00022771"/>
    </source>
</evidence>
<dbReference type="Pfam" id="PF13912">
    <property type="entry name" value="zf-C2H2_6"/>
    <property type="match status" value="2"/>
</dbReference>
<organism evidence="8">
    <name type="scientific">Pararge aegeria</name>
    <name type="common">speckled wood butterfly</name>
    <dbReference type="NCBI Taxonomy" id="116150"/>
    <lineage>
        <taxon>Eukaryota</taxon>
        <taxon>Metazoa</taxon>
        <taxon>Ecdysozoa</taxon>
        <taxon>Arthropoda</taxon>
        <taxon>Hexapoda</taxon>
        <taxon>Insecta</taxon>
        <taxon>Pterygota</taxon>
        <taxon>Neoptera</taxon>
        <taxon>Endopterygota</taxon>
        <taxon>Lepidoptera</taxon>
        <taxon>Glossata</taxon>
        <taxon>Ditrysia</taxon>
        <taxon>Papilionoidea</taxon>
        <taxon>Nymphalidae</taxon>
        <taxon>Satyrinae</taxon>
        <taxon>Satyrini</taxon>
        <taxon>Parargina</taxon>
        <taxon>Pararge</taxon>
    </lineage>
</organism>
<evidence type="ECO:0000256" key="1">
    <source>
        <dbReference type="ARBA" id="ARBA00022723"/>
    </source>
</evidence>
<dbReference type="Pfam" id="PF12874">
    <property type="entry name" value="zf-met"/>
    <property type="match status" value="1"/>
</dbReference>
<evidence type="ECO:0000313" key="8">
    <source>
        <dbReference type="EMBL" id="JAA87680.1"/>
    </source>
</evidence>
<evidence type="ECO:0000256" key="4">
    <source>
        <dbReference type="ARBA" id="ARBA00022833"/>
    </source>
</evidence>
<dbReference type="PROSITE" id="PS00028">
    <property type="entry name" value="ZINC_FINGER_C2H2_1"/>
    <property type="match status" value="8"/>
</dbReference>
<feature type="domain" description="C2H2-type" evidence="7">
    <location>
        <begin position="401"/>
        <end position="428"/>
    </location>
</feature>
<dbReference type="SUPFAM" id="SSF57667">
    <property type="entry name" value="beta-beta-alpha zinc fingers"/>
    <property type="match status" value="4"/>
</dbReference>
<name>S4PJM9_9NEOP</name>
<feature type="region of interest" description="Disordered" evidence="6">
    <location>
        <begin position="635"/>
        <end position="660"/>
    </location>
</feature>
<proteinExistence type="predicted"/>
<feature type="region of interest" description="Disordered" evidence="6">
    <location>
        <begin position="182"/>
        <end position="269"/>
    </location>
</feature>
<evidence type="ECO:0000259" key="7">
    <source>
        <dbReference type="PROSITE" id="PS50157"/>
    </source>
</evidence>
<keyword evidence="2" id="KW-0677">Repeat</keyword>
<protein>
    <submittedName>
        <fullName evidence="8">Gonadotropin inducible transcription factor</fullName>
    </submittedName>
</protein>
<dbReference type="AlphaFoldDB" id="S4PJM9"/>
<dbReference type="PANTHER" id="PTHR24379">
    <property type="entry name" value="KRAB AND ZINC FINGER DOMAIN-CONTAINING"/>
    <property type="match status" value="1"/>
</dbReference>
<evidence type="ECO:0000256" key="5">
    <source>
        <dbReference type="PROSITE-ProRule" id="PRU00042"/>
    </source>
</evidence>
<feature type="domain" description="C2H2-type" evidence="7">
    <location>
        <begin position="371"/>
        <end position="399"/>
    </location>
</feature>
<dbReference type="PANTHER" id="PTHR24379:SF121">
    <property type="entry name" value="C2H2-TYPE DOMAIN-CONTAINING PROTEIN"/>
    <property type="match status" value="1"/>
</dbReference>
<keyword evidence="3 5" id="KW-0863">Zinc-finger</keyword>
<sequence>MICEGCLSEDRAVSIVDKENLRIYASFLDDECTNNSVKLCWECRALLKKFLRFKQQVRCAHSTLVRYSVPQYKCSPNHKTTECKNTIDTDHEAQILSETIVKTEDGWNTNLADFDHNDKDIHVTEKVPQYKCLSNLKTTECKHTIDIDNEREIVTATFVKIEIESSTSLADSYHDELADHLSADEDDSFNNDPKGNDDAEKTYVRDDSSLETPELKSKAKKRSQTTDVFDESDDEPLKDKTKPKAKRDKKNEGAARRGGRRQQAPGVVSSAKVLRKLQRLNADADQLEMVVLSWDQVEEERQKALKSHVFLRHEHRCYTCVVGFNHRCKLDDHIAKKHDPSLGTVECSVCNVRLANVFGLRAHRRRHVARWRCRLCGAMWSRAEIAADHVSRAHGGNTPVHTCHVCGQRETTLGRLRIHVSTHSEKQKCELCGKMFRNKESLRTHLFIHKGEKEHACPRCDKKFLFKKAMEVHCISHDASSQLYCYECDVNFKNQMSFNQHMKYTLKHVDPAKLKHACELCDKRFVKAVRLQEHKLAVHLKQTPIACSQPGCTFACSSKPVLRTHVRMLHRNARARRDHVCDVCGKAYSTKKILEGHLHSHSGARPYRCTTCPAAFGYQAALYNHNKLVHLKNKTGRGRGAAPAWPVAEEKPAPLPVDQT</sequence>
<dbReference type="GO" id="GO:0008270">
    <property type="term" value="F:zinc ion binding"/>
    <property type="evidence" value="ECO:0007669"/>
    <property type="project" value="UniProtKB-KW"/>
</dbReference>
<reference evidence="8" key="2">
    <citation type="submission" date="2013-05" db="EMBL/GenBank/DDBJ databases">
        <authorList>
            <person name="Carter J.-M."/>
            <person name="Baker S.C."/>
            <person name="Pink R."/>
            <person name="Carter D.R.F."/>
            <person name="Collins A."/>
            <person name="Tomlin J."/>
            <person name="Gibbs M."/>
            <person name="Breuker C.J."/>
        </authorList>
    </citation>
    <scope>NUCLEOTIDE SEQUENCE</scope>
    <source>
        <tissue evidence="8">Ovary</tissue>
    </source>
</reference>
<dbReference type="Pfam" id="PF00096">
    <property type="entry name" value="zf-C2H2"/>
    <property type="match status" value="1"/>
</dbReference>
<feature type="compositionally biased region" description="Basic and acidic residues" evidence="6">
    <location>
        <begin position="194"/>
        <end position="217"/>
    </location>
</feature>
<feature type="domain" description="C2H2-type" evidence="7">
    <location>
        <begin position="607"/>
        <end position="635"/>
    </location>
</feature>
<keyword evidence="1" id="KW-0479">Metal-binding</keyword>
<dbReference type="SMART" id="SM00355">
    <property type="entry name" value="ZnF_C2H2"/>
    <property type="match status" value="11"/>
</dbReference>
<dbReference type="InterPro" id="IPR013087">
    <property type="entry name" value="Znf_C2H2_type"/>
</dbReference>
<keyword evidence="4" id="KW-0862">Zinc</keyword>
<feature type="domain" description="C2H2-type" evidence="7">
    <location>
        <begin position="516"/>
        <end position="544"/>
    </location>
</feature>